<evidence type="ECO:0000313" key="3">
    <source>
        <dbReference type="Proteomes" id="UP000759537"/>
    </source>
</evidence>
<name>A0A9P5T6A4_9AGAM</name>
<evidence type="ECO:0000313" key="2">
    <source>
        <dbReference type="EMBL" id="KAF8476441.1"/>
    </source>
</evidence>
<dbReference type="EMBL" id="WHVB01000015">
    <property type="protein sequence ID" value="KAF8476441.1"/>
    <property type="molecule type" value="Genomic_DNA"/>
</dbReference>
<accession>A0A9P5T6A4</accession>
<dbReference type="Proteomes" id="UP000759537">
    <property type="component" value="Unassembled WGS sequence"/>
</dbReference>
<dbReference type="AlphaFoldDB" id="A0A9P5T6A4"/>
<reference evidence="2" key="1">
    <citation type="submission" date="2019-10" db="EMBL/GenBank/DDBJ databases">
        <authorList>
            <consortium name="DOE Joint Genome Institute"/>
            <person name="Kuo A."/>
            <person name="Miyauchi S."/>
            <person name="Kiss E."/>
            <person name="Drula E."/>
            <person name="Kohler A."/>
            <person name="Sanchez-Garcia M."/>
            <person name="Andreopoulos B."/>
            <person name="Barry K.W."/>
            <person name="Bonito G."/>
            <person name="Buee M."/>
            <person name="Carver A."/>
            <person name="Chen C."/>
            <person name="Cichocki N."/>
            <person name="Clum A."/>
            <person name="Culley D."/>
            <person name="Crous P.W."/>
            <person name="Fauchery L."/>
            <person name="Girlanda M."/>
            <person name="Hayes R."/>
            <person name="Keri Z."/>
            <person name="LaButti K."/>
            <person name="Lipzen A."/>
            <person name="Lombard V."/>
            <person name="Magnuson J."/>
            <person name="Maillard F."/>
            <person name="Morin E."/>
            <person name="Murat C."/>
            <person name="Nolan M."/>
            <person name="Ohm R."/>
            <person name="Pangilinan J."/>
            <person name="Pereira M."/>
            <person name="Perotto S."/>
            <person name="Peter M."/>
            <person name="Riley R."/>
            <person name="Sitrit Y."/>
            <person name="Stielow B."/>
            <person name="Szollosi G."/>
            <person name="Zifcakova L."/>
            <person name="Stursova M."/>
            <person name="Spatafora J.W."/>
            <person name="Tedersoo L."/>
            <person name="Vaario L.-M."/>
            <person name="Yamada A."/>
            <person name="Yan M."/>
            <person name="Wang P."/>
            <person name="Xu J."/>
            <person name="Bruns T."/>
            <person name="Baldrian P."/>
            <person name="Vilgalys R."/>
            <person name="Henrissat B."/>
            <person name="Grigoriev I.V."/>
            <person name="Hibbett D."/>
            <person name="Nagy L.G."/>
            <person name="Martin F.M."/>
        </authorList>
    </citation>
    <scope>NUCLEOTIDE SEQUENCE</scope>
    <source>
        <strain evidence="2">Prilba</strain>
    </source>
</reference>
<gene>
    <name evidence="2" type="ORF">DFH94DRAFT_759255</name>
</gene>
<feature type="compositionally biased region" description="Basic and acidic residues" evidence="1">
    <location>
        <begin position="1"/>
        <end position="16"/>
    </location>
</feature>
<organism evidence="2 3">
    <name type="scientific">Russula ochroleuca</name>
    <dbReference type="NCBI Taxonomy" id="152965"/>
    <lineage>
        <taxon>Eukaryota</taxon>
        <taxon>Fungi</taxon>
        <taxon>Dikarya</taxon>
        <taxon>Basidiomycota</taxon>
        <taxon>Agaricomycotina</taxon>
        <taxon>Agaricomycetes</taxon>
        <taxon>Russulales</taxon>
        <taxon>Russulaceae</taxon>
        <taxon>Russula</taxon>
    </lineage>
</organism>
<sequence length="214" mass="24679">MHDPMLVNDLEREAPRPTHLPQPDTRCDRLRGGDCLRQRRFLARVPLPLHREQLMDDGHDVLPAAPPPYLPPCSWHWMECATRSGGCLEEIGQYVTLGNIRRLRKMICYLVAWLLLSHGISFLPNSACITEVCLFRVHNTHLDSAAFRKDNTSYTTELSRTRVCTHTKCRYPRRATIADPPTSPQPRVPACARITHCRRQHHSVIWRHRAVRTA</sequence>
<comment type="caution">
    <text evidence="2">The sequence shown here is derived from an EMBL/GenBank/DDBJ whole genome shotgun (WGS) entry which is preliminary data.</text>
</comment>
<protein>
    <submittedName>
        <fullName evidence="2">Uncharacterized protein</fullName>
    </submittedName>
</protein>
<reference evidence="2" key="2">
    <citation type="journal article" date="2020" name="Nat. Commun.">
        <title>Large-scale genome sequencing of mycorrhizal fungi provides insights into the early evolution of symbiotic traits.</title>
        <authorList>
            <person name="Miyauchi S."/>
            <person name="Kiss E."/>
            <person name="Kuo A."/>
            <person name="Drula E."/>
            <person name="Kohler A."/>
            <person name="Sanchez-Garcia M."/>
            <person name="Morin E."/>
            <person name="Andreopoulos B."/>
            <person name="Barry K.W."/>
            <person name="Bonito G."/>
            <person name="Buee M."/>
            <person name="Carver A."/>
            <person name="Chen C."/>
            <person name="Cichocki N."/>
            <person name="Clum A."/>
            <person name="Culley D."/>
            <person name="Crous P.W."/>
            <person name="Fauchery L."/>
            <person name="Girlanda M."/>
            <person name="Hayes R.D."/>
            <person name="Keri Z."/>
            <person name="LaButti K."/>
            <person name="Lipzen A."/>
            <person name="Lombard V."/>
            <person name="Magnuson J."/>
            <person name="Maillard F."/>
            <person name="Murat C."/>
            <person name="Nolan M."/>
            <person name="Ohm R.A."/>
            <person name="Pangilinan J."/>
            <person name="Pereira M.F."/>
            <person name="Perotto S."/>
            <person name="Peter M."/>
            <person name="Pfister S."/>
            <person name="Riley R."/>
            <person name="Sitrit Y."/>
            <person name="Stielow J.B."/>
            <person name="Szollosi G."/>
            <person name="Zifcakova L."/>
            <person name="Stursova M."/>
            <person name="Spatafora J.W."/>
            <person name="Tedersoo L."/>
            <person name="Vaario L.M."/>
            <person name="Yamada A."/>
            <person name="Yan M."/>
            <person name="Wang P."/>
            <person name="Xu J."/>
            <person name="Bruns T."/>
            <person name="Baldrian P."/>
            <person name="Vilgalys R."/>
            <person name="Dunand C."/>
            <person name="Henrissat B."/>
            <person name="Grigoriev I.V."/>
            <person name="Hibbett D."/>
            <person name="Nagy L.G."/>
            <person name="Martin F.M."/>
        </authorList>
    </citation>
    <scope>NUCLEOTIDE SEQUENCE</scope>
    <source>
        <strain evidence="2">Prilba</strain>
    </source>
</reference>
<keyword evidence="3" id="KW-1185">Reference proteome</keyword>
<proteinExistence type="predicted"/>
<feature type="region of interest" description="Disordered" evidence="1">
    <location>
        <begin position="1"/>
        <end position="24"/>
    </location>
</feature>
<evidence type="ECO:0000256" key="1">
    <source>
        <dbReference type="SAM" id="MobiDB-lite"/>
    </source>
</evidence>